<accession>A0A9D5DCF1</accession>
<feature type="compositionally biased region" description="Polar residues" evidence="4">
    <location>
        <begin position="101"/>
        <end position="119"/>
    </location>
</feature>
<dbReference type="Pfam" id="PF15699">
    <property type="entry name" value="NPR1_interact"/>
    <property type="match status" value="1"/>
</dbReference>
<comment type="subcellular location">
    <subcellularLocation>
        <location evidence="1">Nucleus</location>
    </subcellularLocation>
</comment>
<dbReference type="InterPro" id="IPR031425">
    <property type="entry name" value="NPR1/NH1-interacting"/>
</dbReference>
<sequence length="119" mass="13597">MESRKEKRPGNGDGGGETREVTNDEVDEFFAILRRFRDAKKRLAVARANHVSMDCDRRWTPAFLWEDFQATNAVKDSGRKRRRSATEEDPIHRCFDLNAEPETSASVVTASPESNRNAR</sequence>
<dbReference type="GO" id="GO:0005634">
    <property type="term" value="C:nucleus"/>
    <property type="evidence" value="ECO:0007669"/>
    <property type="project" value="UniProtKB-SubCell"/>
</dbReference>
<name>A0A9D5DCF1_9LILI</name>
<dbReference type="EMBL" id="JAGGNH010000001">
    <property type="protein sequence ID" value="KAJ0989165.1"/>
    <property type="molecule type" value="Genomic_DNA"/>
</dbReference>
<evidence type="ECO:0000313" key="6">
    <source>
        <dbReference type="Proteomes" id="UP001085076"/>
    </source>
</evidence>
<evidence type="ECO:0000256" key="4">
    <source>
        <dbReference type="SAM" id="MobiDB-lite"/>
    </source>
</evidence>
<dbReference type="PANTHER" id="PTHR35735:SF8">
    <property type="entry name" value="PROTEIN NIM1-INTERACTING 2"/>
    <property type="match status" value="1"/>
</dbReference>
<dbReference type="AlphaFoldDB" id="A0A9D5DCF1"/>
<evidence type="ECO:0000256" key="1">
    <source>
        <dbReference type="ARBA" id="ARBA00004123"/>
    </source>
</evidence>
<proteinExistence type="inferred from homology"/>
<reference evidence="5" key="1">
    <citation type="submission" date="2021-03" db="EMBL/GenBank/DDBJ databases">
        <authorList>
            <person name="Li Z."/>
            <person name="Yang C."/>
        </authorList>
    </citation>
    <scope>NUCLEOTIDE SEQUENCE</scope>
    <source>
        <strain evidence="5">Dzin_1.0</strain>
        <tissue evidence="5">Leaf</tissue>
    </source>
</reference>
<feature type="region of interest" description="Disordered" evidence="4">
    <location>
        <begin position="75"/>
        <end position="119"/>
    </location>
</feature>
<dbReference type="Proteomes" id="UP001085076">
    <property type="component" value="Miscellaneous, Linkage group lg01"/>
</dbReference>
<feature type="compositionally biased region" description="Basic and acidic residues" evidence="4">
    <location>
        <begin position="1"/>
        <end position="22"/>
    </location>
</feature>
<feature type="region of interest" description="Disordered" evidence="4">
    <location>
        <begin position="1"/>
        <end position="23"/>
    </location>
</feature>
<evidence type="ECO:0000313" key="5">
    <source>
        <dbReference type="EMBL" id="KAJ0989165.1"/>
    </source>
</evidence>
<comment type="similarity">
    <text evidence="2">Belongs to the NPR1-interactor family.</text>
</comment>
<protein>
    <submittedName>
        <fullName evidence="5">Uncharacterized protein</fullName>
    </submittedName>
</protein>
<keyword evidence="3" id="KW-0539">Nucleus</keyword>
<gene>
    <name evidence="5" type="ORF">J5N97_007521</name>
</gene>
<dbReference type="InterPro" id="IPR034577">
    <property type="entry name" value="NIMIN-2"/>
</dbReference>
<dbReference type="PANTHER" id="PTHR35735">
    <property type="entry name" value="PROTEIN NIM1-INTERACTING 2"/>
    <property type="match status" value="1"/>
</dbReference>
<keyword evidence="6" id="KW-1185">Reference proteome</keyword>
<evidence type="ECO:0000256" key="2">
    <source>
        <dbReference type="ARBA" id="ARBA00009937"/>
    </source>
</evidence>
<organism evidence="5 6">
    <name type="scientific">Dioscorea zingiberensis</name>
    <dbReference type="NCBI Taxonomy" id="325984"/>
    <lineage>
        <taxon>Eukaryota</taxon>
        <taxon>Viridiplantae</taxon>
        <taxon>Streptophyta</taxon>
        <taxon>Embryophyta</taxon>
        <taxon>Tracheophyta</taxon>
        <taxon>Spermatophyta</taxon>
        <taxon>Magnoliopsida</taxon>
        <taxon>Liliopsida</taxon>
        <taxon>Dioscoreales</taxon>
        <taxon>Dioscoreaceae</taxon>
        <taxon>Dioscorea</taxon>
    </lineage>
</organism>
<reference evidence="5" key="2">
    <citation type="journal article" date="2022" name="Hortic Res">
        <title>The genome of Dioscorea zingiberensis sheds light on the biosynthesis, origin and evolution of the medicinally important diosgenin saponins.</title>
        <authorList>
            <person name="Li Y."/>
            <person name="Tan C."/>
            <person name="Li Z."/>
            <person name="Guo J."/>
            <person name="Li S."/>
            <person name="Chen X."/>
            <person name="Wang C."/>
            <person name="Dai X."/>
            <person name="Yang H."/>
            <person name="Song W."/>
            <person name="Hou L."/>
            <person name="Xu J."/>
            <person name="Tong Z."/>
            <person name="Xu A."/>
            <person name="Yuan X."/>
            <person name="Wang W."/>
            <person name="Yang Q."/>
            <person name="Chen L."/>
            <person name="Sun Z."/>
            <person name="Wang K."/>
            <person name="Pan B."/>
            <person name="Chen J."/>
            <person name="Bao Y."/>
            <person name="Liu F."/>
            <person name="Qi X."/>
            <person name="Gang D.R."/>
            <person name="Wen J."/>
            <person name="Li J."/>
        </authorList>
    </citation>
    <scope>NUCLEOTIDE SEQUENCE</scope>
    <source>
        <strain evidence="5">Dzin_1.0</strain>
    </source>
</reference>
<feature type="compositionally biased region" description="Basic and acidic residues" evidence="4">
    <location>
        <begin position="84"/>
        <end position="95"/>
    </location>
</feature>
<dbReference type="OrthoDB" id="777052at2759"/>
<comment type="caution">
    <text evidence="5">The sequence shown here is derived from an EMBL/GenBank/DDBJ whole genome shotgun (WGS) entry which is preliminary data.</text>
</comment>
<evidence type="ECO:0000256" key="3">
    <source>
        <dbReference type="ARBA" id="ARBA00023242"/>
    </source>
</evidence>
<dbReference type="GO" id="GO:0010112">
    <property type="term" value="P:regulation of systemic acquired resistance"/>
    <property type="evidence" value="ECO:0007669"/>
    <property type="project" value="InterPro"/>
</dbReference>